<dbReference type="EMBL" id="LAZR01070237">
    <property type="protein sequence ID" value="KKK43642.1"/>
    <property type="molecule type" value="Genomic_DNA"/>
</dbReference>
<proteinExistence type="predicted"/>
<evidence type="ECO:0008006" key="2">
    <source>
        <dbReference type="Google" id="ProtNLM"/>
    </source>
</evidence>
<sequence length="165" mass="17678">MAPIVIEARVQFDIDLLTKDTFFGLTDIDPDTLSIQAALLSNDGANTLTYVATDLVGFYQSAELSDTNDWHAVYTGGVTSAETDSRELDLDVDATTGEFQILRLEVDPKGTVRWLVDGVLEKTLAAAVTTSGNLGVVLGVESKGSATETLAADYLMVKAGRDWTI</sequence>
<reference evidence="1" key="1">
    <citation type="journal article" date="2015" name="Nature">
        <title>Complex archaea that bridge the gap between prokaryotes and eukaryotes.</title>
        <authorList>
            <person name="Spang A."/>
            <person name="Saw J.H."/>
            <person name="Jorgensen S.L."/>
            <person name="Zaremba-Niedzwiedzka K."/>
            <person name="Martijn J."/>
            <person name="Lind A.E."/>
            <person name="van Eijk R."/>
            <person name="Schleper C."/>
            <person name="Guy L."/>
            <person name="Ettema T.J."/>
        </authorList>
    </citation>
    <scope>NUCLEOTIDE SEQUENCE</scope>
</reference>
<evidence type="ECO:0000313" key="1">
    <source>
        <dbReference type="EMBL" id="KKK43642.1"/>
    </source>
</evidence>
<gene>
    <name evidence="1" type="ORF">LCGC14_3168120</name>
</gene>
<protein>
    <recommendedName>
        <fullName evidence="2">LamG-like jellyroll fold domain-containing protein</fullName>
    </recommendedName>
</protein>
<accession>A0A0F8VGZ4</accession>
<comment type="caution">
    <text evidence="1">The sequence shown here is derived from an EMBL/GenBank/DDBJ whole genome shotgun (WGS) entry which is preliminary data.</text>
</comment>
<dbReference type="AlphaFoldDB" id="A0A0F8VGZ4"/>
<name>A0A0F8VGZ4_9ZZZZ</name>
<organism evidence="1">
    <name type="scientific">marine sediment metagenome</name>
    <dbReference type="NCBI Taxonomy" id="412755"/>
    <lineage>
        <taxon>unclassified sequences</taxon>
        <taxon>metagenomes</taxon>
        <taxon>ecological metagenomes</taxon>
    </lineage>
</organism>